<dbReference type="InterPro" id="IPR003787">
    <property type="entry name" value="Sulphur_relay_DsrE/F-like"/>
</dbReference>
<accession>A0A977PYP7</accession>
<dbReference type="EMBL" id="CP073041">
    <property type="protein sequence ID" value="UXE63553.1"/>
    <property type="molecule type" value="Genomic_DNA"/>
</dbReference>
<protein>
    <submittedName>
        <fullName evidence="1">DsrE family protein</fullName>
    </submittedName>
</protein>
<name>A0A977PYP7_9CYAN</name>
<dbReference type="Gene3D" id="3.40.1260.10">
    <property type="entry name" value="DsrEFH-like"/>
    <property type="match status" value="1"/>
</dbReference>
<organism evidence="1">
    <name type="scientific">Woronichinia naegeliana WA131</name>
    <dbReference type="NCBI Taxonomy" id="2824559"/>
    <lineage>
        <taxon>Bacteria</taxon>
        <taxon>Bacillati</taxon>
        <taxon>Cyanobacteriota</taxon>
        <taxon>Cyanophyceae</taxon>
        <taxon>Synechococcales</taxon>
        <taxon>Coelosphaeriaceae</taxon>
        <taxon>Woronichinia</taxon>
    </lineage>
</organism>
<dbReference type="Proteomes" id="UP001065613">
    <property type="component" value="Chromosome"/>
</dbReference>
<evidence type="ECO:0000313" key="1">
    <source>
        <dbReference type="EMBL" id="UXE63553.1"/>
    </source>
</evidence>
<sequence>MKRSHLIAFLFVLTTTCLGVPVLAGNNDPLFVNMTTDQDHRSTMALGFSKAQFERGHPVTIFLNDKGVLVASKNNADQFKEQQAILLTIIKKGGLVIACPSCMKKYGVTSSDLLDGIKVGTPELTGEALFQDNTKTLSW</sequence>
<dbReference type="AlphaFoldDB" id="A0A977PYP7"/>
<proteinExistence type="predicted"/>
<dbReference type="SUPFAM" id="SSF75169">
    <property type="entry name" value="DsrEFH-like"/>
    <property type="match status" value="1"/>
</dbReference>
<dbReference type="Pfam" id="PF02635">
    <property type="entry name" value="DsrE"/>
    <property type="match status" value="1"/>
</dbReference>
<dbReference type="InterPro" id="IPR027396">
    <property type="entry name" value="DsrEFH-like"/>
</dbReference>
<gene>
    <name evidence="1" type="ORF">KA717_13640</name>
</gene>
<dbReference type="KEGG" id="wna:KA717_13640"/>
<reference evidence="1" key="1">
    <citation type="submission" date="2021-04" db="EMBL/GenBank/DDBJ databases">
        <title>Genome sequence of Woronichinia naegeliana from Washington state freshwater lake bloom.</title>
        <authorList>
            <person name="Dreher T.W."/>
        </authorList>
    </citation>
    <scope>NUCLEOTIDE SEQUENCE</scope>
    <source>
        <strain evidence="1">WA131</strain>
    </source>
</reference>